<proteinExistence type="predicted"/>
<protein>
    <submittedName>
        <fullName evidence="1">Uncharacterized protein</fullName>
    </submittedName>
</protein>
<dbReference type="Proteomes" id="UP001143545">
    <property type="component" value="Unassembled WGS sequence"/>
</dbReference>
<dbReference type="AlphaFoldDB" id="A0A9W6B2C0"/>
<dbReference type="EMBL" id="BRVP01000001">
    <property type="protein sequence ID" value="GLB51001.1"/>
    <property type="molecule type" value="Genomic_DNA"/>
</dbReference>
<reference evidence="1" key="1">
    <citation type="submission" date="2022-07" db="EMBL/GenBank/DDBJ databases">
        <title>Taxonomy of Novel Oxalotrophic and Methylotrophic Bacteria.</title>
        <authorList>
            <person name="Sahin N."/>
            <person name="Tani A."/>
        </authorList>
    </citation>
    <scope>NUCLEOTIDE SEQUENCE</scope>
    <source>
        <strain evidence="1">AM327</strain>
    </source>
</reference>
<gene>
    <name evidence="1" type="ORF">NBRC110019_00400</name>
</gene>
<keyword evidence="2" id="KW-1185">Reference proteome</keyword>
<sequence>MDYERVKAILMTFSGDCILYLLIQDIIPESKLSNNYNTSIGAVFGFLVGIIGEMLI</sequence>
<organism evidence="1 2">
    <name type="scientific">Neptunitalea chrysea</name>
    <dbReference type="NCBI Taxonomy" id="1647581"/>
    <lineage>
        <taxon>Bacteria</taxon>
        <taxon>Pseudomonadati</taxon>
        <taxon>Bacteroidota</taxon>
        <taxon>Flavobacteriia</taxon>
        <taxon>Flavobacteriales</taxon>
        <taxon>Flavobacteriaceae</taxon>
        <taxon>Neptunitalea</taxon>
    </lineage>
</organism>
<evidence type="ECO:0000313" key="2">
    <source>
        <dbReference type="Proteomes" id="UP001143545"/>
    </source>
</evidence>
<accession>A0A9W6B2C0</accession>
<name>A0A9W6B2C0_9FLAO</name>
<comment type="caution">
    <text evidence="1">The sequence shown here is derived from an EMBL/GenBank/DDBJ whole genome shotgun (WGS) entry which is preliminary data.</text>
</comment>
<evidence type="ECO:0000313" key="1">
    <source>
        <dbReference type="EMBL" id="GLB51001.1"/>
    </source>
</evidence>